<dbReference type="SUPFAM" id="SSF52540">
    <property type="entry name" value="P-loop containing nucleoside triphosphate hydrolases"/>
    <property type="match status" value="1"/>
</dbReference>
<evidence type="ECO:0000256" key="5">
    <source>
        <dbReference type="ARBA" id="ARBA00022806"/>
    </source>
</evidence>
<dbReference type="GO" id="GO:0042078">
    <property type="term" value="P:germ-line stem cell division"/>
    <property type="evidence" value="ECO:0007669"/>
    <property type="project" value="TreeGrafter"/>
</dbReference>
<keyword evidence="9" id="KW-1185">Reference proteome</keyword>
<evidence type="ECO:0000256" key="4">
    <source>
        <dbReference type="ARBA" id="ARBA00022801"/>
    </source>
</evidence>
<dbReference type="Gene3D" id="3.40.50.300">
    <property type="entry name" value="P-loop containing nucleotide triphosphate hydrolases"/>
    <property type="match status" value="1"/>
</dbReference>
<accession>A0AAJ7UHD8</accession>
<evidence type="ECO:0000256" key="2">
    <source>
        <dbReference type="ARBA" id="ARBA00022737"/>
    </source>
</evidence>
<evidence type="ECO:0000256" key="8">
    <source>
        <dbReference type="SAM" id="MobiDB-lite"/>
    </source>
</evidence>
<evidence type="ECO:0000313" key="9">
    <source>
        <dbReference type="Proteomes" id="UP001318040"/>
    </source>
</evidence>
<evidence type="ECO:0000256" key="1">
    <source>
        <dbReference type="ARBA" id="ARBA00012552"/>
    </source>
</evidence>
<keyword evidence="6" id="KW-0067">ATP-binding</keyword>
<dbReference type="PANTHER" id="PTHR22655:SF2">
    <property type="entry name" value="ATP-DEPENDENT RNA HELICASE TDRD12-RELATED"/>
    <property type="match status" value="1"/>
</dbReference>
<feature type="compositionally biased region" description="Basic residues" evidence="8">
    <location>
        <begin position="594"/>
        <end position="607"/>
    </location>
</feature>
<proteinExistence type="predicted"/>
<evidence type="ECO:0000256" key="6">
    <source>
        <dbReference type="ARBA" id="ARBA00022840"/>
    </source>
</evidence>
<protein>
    <recommendedName>
        <fullName evidence="1">RNA helicase</fullName>
        <ecNumber evidence="1">3.6.4.13</ecNumber>
    </recommendedName>
</protein>
<keyword evidence="4" id="KW-0378">Hydrolase</keyword>
<dbReference type="GO" id="GO:0003724">
    <property type="term" value="F:RNA helicase activity"/>
    <property type="evidence" value="ECO:0007669"/>
    <property type="project" value="UniProtKB-EC"/>
</dbReference>
<feature type="compositionally biased region" description="Basic and acidic residues" evidence="8">
    <location>
        <begin position="895"/>
        <end position="907"/>
    </location>
</feature>
<gene>
    <name evidence="10" type="primary">TDRD12</name>
</gene>
<evidence type="ECO:0000256" key="3">
    <source>
        <dbReference type="ARBA" id="ARBA00022741"/>
    </source>
</evidence>
<dbReference type="CTD" id="91646"/>
<dbReference type="GO" id="GO:0016787">
    <property type="term" value="F:hydrolase activity"/>
    <property type="evidence" value="ECO:0007669"/>
    <property type="project" value="UniProtKB-KW"/>
</dbReference>
<dbReference type="AlphaFoldDB" id="A0AAJ7UHD8"/>
<feature type="compositionally biased region" description="Low complexity" evidence="8">
    <location>
        <begin position="908"/>
        <end position="1029"/>
    </location>
</feature>
<feature type="region of interest" description="Disordered" evidence="8">
    <location>
        <begin position="359"/>
        <end position="390"/>
    </location>
</feature>
<sequence>MCDVRPLLLVLCAGWRCCLGVHHQLSSLLAELSGLRSALLCSANSCPDAALLSLLVLCARWTPALLPLAHALSTDRCVLLRGGIEAAVYGGVRHIVHVCRAGQVIFTLLTLLGPDSEQRRKIVVFVKSETHVEQLHAMLMQGGCLSLGCTVPNPEVVDAVRRKWDMHGDLQHPRVLVTTDACARLLDVDDATCIVHYHFPESPAVLGARLCCLRRSFGHPLQPEAPRGGDVTARSPVPPAAATGPSSVTLAVKGAGVRAALPLLALLERTGSPVPAEMRRAAGRERARRERRRASRPLCPSLARVGACGQERLCQWRHILYGGRHFTRSATLPAGTRVTLLVTHVECVTQFSGRILRYRRPSETTTTTTATTTNNTSTTTTTGGEGDGDGDGPYVTTSTVHLRLAAQLSQHYARVAPGAAPPLPVPGQLYGVRLAAGFYCRARLLGVPEGSAPALLSVDLVDEGRSVTVGPGELLALPPALAARPPPLSVSVVLCGVRPAAGDCEWTPQALTFVRDAVQGTVVEGSVALAAEDTLWVDSLHRRTWLPGLRAEAVEPSVHAQLTSRGFAQANPGHAAALLRALASGAGAEGPGTPRRRGRQRGHTHQQHHHYVCYHPRHHCHHHHHTHQQHHYSVCYHHRHRCHQHHHHHHQCQDCASHDWRCPHVTCQCSASHVSGTTIAAHQLSTNTVSIRPSATITAHQSATTTTVTAHQLSTTITAHLSITTTTITTHQSTTNTVRIHPSATITAHQLSTTITAHQLSTTITAHQLSTTITAHPSITTSPSRDWSSSRSRDQSTSQSCDQSSSQSRDQSTCQSRDRFSSRSRDQSSQSRDQSTSQSRDRSSSQSRDQSTCQSRDQSTSQSRDQSTSQSRDQSTSQSRDQFSSQSRDQSTSQSRDKSSSQSRDKSSSQSRDQSTGQSRDQSTGQSRDQSTSLSRDQSSSQSRDQSSSQSRDQSSSQSRDQSSSQSRDQSSSQSRDQSTSQSRDQSSSQSRDQSTSQSRDQSTSQSRDKSSSQSRDQSTSPQRDQSSTPPHDWSLPAQPPPGPRFPWEGTTPASCDAHGELLQGGLCQGGFLLQGGLLQGGRLRQHHPIWSGRPRRRAGTQRWTSPHSVRVCAVHVPRVSAPSSRDGPGRLGLGLGCQRTGGLGQLGRHIETHAETRTQRHT</sequence>
<dbReference type="Proteomes" id="UP001318040">
    <property type="component" value="Chromosome 69"/>
</dbReference>
<evidence type="ECO:0000256" key="7">
    <source>
        <dbReference type="ARBA" id="ARBA00047984"/>
    </source>
</evidence>
<feature type="region of interest" description="Disordered" evidence="8">
    <location>
        <begin position="223"/>
        <end position="246"/>
    </location>
</feature>
<dbReference type="PANTHER" id="PTHR22655">
    <property type="entry name" value="ATP-DEPENDENT RNA HELICASE TDRD12-RELATED"/>
    <property type="match status" value="1"/>
</dbReference>
<keyword evidence="3" id="KW-0547">Nucleotide-binding</keyword>
<dbReference type="RefSeq" id="XP_032834842.1">
    <property type="nucleotide sequence ID" value="XM_032978951.1"/>
</dbReference>
<dbReference type="Gene3D" id="2.30.30.140">
    <property type="match status" value="1"/>
</dbReference>
<keyword evidence="2" id="KW-0677">Repeat</keyword>
<keyword evidence="5 10" id="KW-0347">Helicase</keyword>
<dbReference type="SUPFAM" id="SSF63748">
    <property type="entry name" value="Tudor/PWWP/MBT"/>
    <property type="match status" value="1"/>
</dbReference>
<feature type="region of interest" description="Disordered" evidence="8">
    <location>
        <begin position="585"/>
        <end position="607"/>
    </location>
</feature>
<organism evidence="9 10">
    <name type="scientific">Petromyzon marinus</name>
    <name type="common">Sea lamprey</name>
    <dbReference type="NCBI Taxonomy" id="7757"/>
    <lineage>
        <taxon>Eukaryota</taxon>
        <taxon>Metazoa</taxon>
        <taxon>Chordata</taxon>
        <taxon>Craniata</taxon>
        <taxon>Vertebrata</taxon>
        <taxon>Cyclostomata</taxon>
        <taxon>Hyperoartia</taxon>
        <taxon>Petromyzontiformes</taxon>
        <taxon>Petromyzontidae</taxon>
        <taxon>Petromyzon</taxon>
    </lineage>
</organism>
<feature type="compositionally biased region" description="Basic and acidic residues" evidence="8">
    <location>
        <begin position="816"/>
        <end position="826"/>
    </location>
</feature>
<dbReference type="GO" id="GO:0005524">
    <property type="term" value="F:ATP binding"/>
    <property type="evidence" value="ECO:0007669"/>
    <property type="project" value="UniProtKB-KW"/>
</dbReference>
<dbReference type="EC" id="3.6.4.13" evidence="1"/>
<dbReference type="KEGG" id="pmrn:116957034"/>
<feature type="compositionally biased region" description="Low complexity" evidence="8">
    <location>
        <begin position="364"/>
        <end position="382"/>
    </location>
</feature>
<reference evidence="10" key="1">
    <citation type="submission" date="2025-08" db="UniProtKB">
        <authorList>
            <consortium name="RefSeq"/>
        </authorList>
    </citation>
    <scope>IDENTIFICATION</scope>
    <source>
        <tissue evidence="10">Sperm</tissue>
    </source>
</reference>
<feature type="compositionally biased region" description="Low complexity" evidence="8">
    <location>
        <begin position="780"/>
        <end position="815"/>
    </location>
</feature>
<comment type="catalytic activity">
    <reaction evidence="7">
        <text>ATP + H2O = ADP + phosphate + H(+)</text>
        <dbReference type="Rhea" id="RHEA:13065"/>
        <dbReference type="ChEBI" id="CHEBI:15377"/>
        <dbReference type="ChEBI" id="CHEBI:15378"/>
        <dbReference type="ChEBI" id="CHEBI:30616"/>
        <dbReference type="ChEBI" id="CHEBI:43474"/>
        <dbReference type="ChEBI" id="CHEBI:456216"/>
        <dbReference type="EC" id="3.6.4.13"/>
    </reaction>
</comment>
<name>A0AAJ7UHD8_PETMA</name>
<dbReference type="InterPro" id="IPR027417">
    <property type="entry name" value="P-loop_NTPase"/>
</dbReference>
<feature type="region of interest" description="Disordered" evidence="8">
    <location>
        <begin position="774"/>
        <end position="1053"/>
    </location>
</feature>
<evidence type="ECO:0000313" key="10">
    <source>
        <dbReference type="RefSeq" id="XP_032834842.1"/>
    </source>
</evidence>
<feature type="compositionally biased region" description="Low complexity" evidence="8">
    <location>
        <begin position="827"/>
        <end position="894"/>
    </location>
</feature>